<dbReference type="GO" id="GO:0022857">
    <property type="term" value="F:transmembrane transporter activity"/>
    <property type="evidence" value="ECO:0007669"/>
    <property type="project" value="TreeGrafter"/>
</dbReference>
<feature type="transmembrane region" description="Helical" evidence="6">
    <location>
        <begin position="41"/>
        <end position="60"/>
    </location>
</feature>
<dbReference type="PANTHER" id="PTHR23507">
    <property type="entry name" value="ZGC:174356"/>
    <property type="match status" value="1"/>
</dbReference>
<feature type="transmembrane region" description="Helical" evidence="6">
    <location>
        <begin position="204"/>
        <end position="226"/>
    </location>
</feature>
<evidence type="ECO:0000313" key="7">
    <source>
        <dbReference type="Proteomes" id="UP000085678"/>
    </source>
</evidence>
<dbReference type="Gene3D" id="1.20.1250.20">
    <property type="entry name" value="MFS general substrate transporter like domains"/>
    <property type="match status" value="1"/>
</dbReference>
<feature type="transmembrane region" description="Helical" evidence="6">
    <location>
        <begin position="108"/>
        <end position="128"/>
    </location>
</feature>
<dbReference type="Proteomes" id="UP000085678">
    <property type="component" value="Unplaced"/>
</dbReference>
<dbReference type="AlphaFoldDB" id="A0A1S3JKD3"/>
<dbReference type="InterPro" id="IPR036259">
    <property type="entry name" value="MFS_trans_sf"/>
</dbReference>
<evidence type="ECO:0000256" key="1">
    <source>
        <dbReference type="ARBA" id="ARBA00004141"/>
    </source>
</evidence>
<dbReference type="GeneID" id="106174010"/>
<evidence type="ECO:0000256" key="2">
    <source>
        <dbReference type="ARBA" id="ARBA00022692"/>
    </source>
</evidence>
<gene>
    <name evidence="8" type="primary">LOC106174010</name>
</gene>
<dbReference type="InParanoid" id="A0A1S3JKD3"/>
<keyword evidence="3 6" id="KW-1133">Transmembrane helix</keyword>
<dbReference type="OrthoDB" id="3026777at2759"/>
<comment type="subcellular location">
    <subcellularLocation>
        <location evidence="1">Membrane</location>
        <topology evidence="1">Multi-pass membrane protein</topology>
    </subcellularLocation>
</comment>
<feature type="transmembrane region" description="Helical" evidence="6">
    <location>
        <begin position="387"/>
        <end position="408"/>
    </location>
</feature>
<feature type="transmembrane region" description="Helical" evidence="6">
    <location>
        <begin position="362"/>
        <end position="381"/>
    </location>
</feature>
<dbReference type="PANTHER" id="PTHR23507:SF1">
    <property type="entry name" value="FI18259P1-RELATED"/>
    <property type="match status" value="1"/>
</dbReference>
<dbReference type="RefSeq" id="XP_013410833.1">
    <property type="nucleotide sequence ID" value="XM_013555379.1"/>
</dbReference>
<evidence type="ECO:0000313" key="8">
    <source>
        <dbReference type="RefSeq" id="XP_013410833.1"/>
    </source>
</evidence>
<accession>A0A1S3JKD3</accession>
<dbReference type="OMA" id="AVMESIC"/>
<keyword evidence="4 6" id="KW-0472">Membrane</keyword>
<name>A0A1S3JKD3_LINAN</name>
<feature type="transmembrane region" description="Helical" evidence="6">
    <location>
        <begin position="232"/>
        <end position="255"/>
    </location>
</feature>
<feature type="transmembrane region" description="Helical" evidence="6">
    <location>
        <begin position="453"/>
        <end position="474"/>
    </location>
</feature>
<sequence length="511" mass="57152">MDDNEYDSLGATEKGPNEKMPLIQHGTSRYKPRCPITVEPVMFLYFLGTVATAPLATQYLHAKVADDLHFDPEQYHSNQSEDISICLLNASDPVVKMEQLVQEISSGWLQKFSLATMIPAIIVTTFYGSYSDKGGRKFCILLPCVGSFIKNVCNIVVVTFKLDISWLVITCVIEGMFGYYATILIGGMSYIADITTEKQRAFRILVLEVMLWLGSAISQVIIGYWVKADPTFLGPTVFITVLYGVSALYTFFLITETVEKDPEARFFTLDNVKAMLLMYARAPNGEDPSRVWKIRTLCFTMLFGTMSLVATSTVDVLYELNFPFCWTSTKIGWYTAAVSVATQVAGLLTLPLFKRCKMPEPVIMMIGTMSALLWKGMVAFANHDWEMYVAGGLGVLGILLVPVLRAVMSEQVSAHEQGTLFASIASIDCACSLLGGVLFSTVYEYTVMYYRGAVYLTMVGMYIIALIAILYYFIRSSRERKQNMVKKSCFSVHNHDDMRVQVTAFPEPKET</sequence>
<dbReference type="FunCoup" id="A0A1S3JKD3">
    <property type="interactions" value="124"/>
</dbReference>
<keyword evidence="7" id="KW-1185">Reference proteome</keyword>
<feature type="transmembrane region" description="Helical" evidence="6">
    <location>
        <begin position="166"/>
        <end position="192"/>
    </location>
</feature>
<dbReference type="GO" id="GO:0016020">
    <property type="term" value="C:membrane"/>
    <property type="evidence" value="ECO:0007669"/>
    <property type="project" value="UniProtKB-SubCell"/>
</dbReference>
<dbReference type="KEGG" id="lak:106174010"/>
<evidence type="ECO:0000256" key="6">
    <source>
        <dbReference type="SAM" id="Phobius"/>
    </source>
</evidence>
<evidence type="ECO:0000256" key="3">
    <source>
        <dbReference type="ARBA" id="ARBA00022989"/>
    </source>
</evidence>
<protein>
    <submittedName>
        <fullName evidence="8">Proton-coupled folate transporter-like</fullName>
    </submittedName>
</protein>
<evidence type="ECO:0000256" key="5">
    <source>
        <dbReference type="SAM" id="MobiDB-lite"/>
    </source>
</evidence>
<organism evidence="7 8">
    <name type="scientific">Lingula anatina</name>
    <name type="common">Brachiopod</name>
    <name type="synonym">Lingula unguis</name>
    <dbReference type="NCBI Taxonomy" id="7574"/>
    <lineage>
        <taxon>Eukaryota</taxon>
        <taxon>Metazoa</taxon>
        <taxon>Spiralia</taxon>
        <taxon>Lophotrochozoa</taxon>
        <taxon>Brachiopoda</taxon>
        <taxon>Linguliformea</taxon>
        <taxon>Lingulata</taxon>
        <taxon>Lingulida</taxon>
        <taxon>Linguloidea</taxon>
        <taxon>Lingulidae</taxon>
        <taxon>Lingula</taxon>
    </lineage>
</organism>
<reference evidence="8" key="1">
    <citation type="submission" date="2025-08" db="UniProtKB">
        <authorList>
            <consortium name="RefSeq"/>
        </authorList>
    </citation>
    <scope>IDENTIFICATION</scope>
    <source>
        <tissue evidence="8">Gonads</tissue>
    </source>
</reference>
<keyword evidence="2 6" id="KW-0812">Transmembrane</keyword>
<feature type="transmembrane region" description="Helical" evidence="6">
    <location>
        <begin position="420"/>
        <end position="441"/>
    </location>
</feature>
<feature type="transmembrane region" description="Helical" evidence="6">
    <location>
        <begin position="140"/>
        <end position="160"/>
    </location>
</feature>
<feature type="transmembrane region" description="Helical" evidence="6">
    <location>
        <begin position="331"/>
        <end position="350"/>
    </location>
</feature>
<feature type="transmembrane region" description="Helical" evidence="6">
    <location>
        <begin position="294"/>
        <end position="311"/>
    </location>
</feature>
<feature type="region of interest" description="Disordered" evidence="5">
    <location>
        <begin position="1"/>
        <end position="23"/>
    </location>
</feature>
<proteinExistence type="predicted"/>
<dbReference type="SUPFAM" id="SSF103473">
    <property type="entry name" value="MFS general substrate transporter"/>
    <property type="match status" value="1"/>
</dbReference>
<evidence type="ECO:0000256" key="4">
    <source>
        <dbReference type="ARBA" id="ARBA00023136"/>
    </source>
</evidence>